<feature type="transmembrane region" description="Helical" evidence="5">
    <location>
        <begin position="422"/>
        <end position="442"/>
    </location>
</feature>
<feature type="transmembrane region" description="Helical" evidence="5">
    <location>
        <begin position="395"/>
        <end position="416"/>
    </location>
</feature>
<keyword evidence="3 5" id="KW-1133">Transmembrane helix</keyword>
<dbReference type="EMBL" id="MHWW01000003">
    <property type="protein sequence ID" value="OHB16233.1"/>
    <property type="molecule type" value="Genomic_DNA"/>
</dbReference>
<evidence type="ECO:0000259" key="7">
    <source>
        <dbReference type="Pfam" id="PF04138"/>
    </source>
</evidence>
<organism evidence="9 10">
    <name type="scientific">Candidatus Zambryskibacteria bacterium RIFOXYC1_FULL_39_10</name>
    <dbReference type="NCBI Taxonomy" id="1802779"/>
    <lineage>
        <taxon>Bacteria</taxon>
        <taxon>Candidatus Zambryskiibacteriota</taxon>
    </lineage>
</organism>
<feature type="transmembrane region" description="Helical" evidence="5">
    <location>
        <begin position="463"/>
        <end position="480"/>
    </location>
</feature>
<evidence type="ECO:0000259" key="8">
    <source>
        <dbReference type="Pfam" id="PF13439"/>
    </source>
</evidence>
<feature type="domain" description="GtrA/DPMS transmembrane" evidence="7">
    <location>
        <begin position="397"/>
        <end position="513"/>
    </location>
</feature>
<keyword evidence="2 5" id="KW-0812">Transmembrane</keyword>
<reference evidence="9 10" key="1">
    <citation type="journal article" date="2016" name="Nat. Commun.">
        <title>Thousands of microbial genomes shed light on interconnected biogeochemical processes in an aquifer system.</title>
        <authorList>
            <person name="Anantharaman K."/>
            <person name="Brown C.T."/>
            <person name="Hug L.A."/>
            <person name="Sharon I."/>
            <person name="Castelle C.J."/>
            <person name="Probst A.J."/>
            <person name="Thomas B.C."/>
            <person name="Singh A."/>
            <person name="Wilkins M.J."/>
            <person name="Karaoz U."/>
            <person name="Brodie E.L."/>
            <person name="Williams K.H."/>
            <person name="Hubbard S.S."/>
            <person name="Banfield J.F."/>
        </authorList>
    </citation>
    <scope>NUCLEOTIDE SEQUENCE [LARGE SCALE GENOMIC DNA]</scope>
</reference>
<dbReference type="InterPro" id="IPR007267">
    <property type="entry name" value="GtrA_DPMS_TM"/>
</dbReference>
<dbReference type="InterPro" id="IPR050194">
    <property type="entry name" value="Glycosyltransferase_grp1"/>
</dbReference>
<dbReference type="Pfam" id="PF00534">
    <property type="entry name" value="Glycos_transf_1"/>
    <property type="match status" value="1"/>
</dbReference>
<evidence type="ECO:0000259" key="6">
    <source>
        <dbReference type="Pfam" id="PF00534"/>
    </source>
</evidence>
<comment type="caution">
    <text evidence="9">The sequence shown here is derived from an EMBL/GenBank/DDBJ whole genome shotgun (WGS) entry which is preliminary data.</text>
</comment>
<name>A0A1G2V3N8_9BACT</name>
<evidence type="ECO:0008006" key="11">
    <source>
        <dbReference type="Google" id="ProtNLM"/>
    </source>
</evidence>
<feature type="domain" description="Glycosyltransferase subfamily 4-like N-terminal" evidence="8">
    <location>
        <begin position="34"/>
        <end position="162"/>
    </location>
</feature>
<dbReference type="PANTHER" id="PTHR45947">
    <property type="entry name" value="SULFOQUINOVOSYL TRANSFERASE SQD2"/>
    <property type="match status" value="1"/>
</dbReference>
<evidence type="ECO:0000256" key="1">
    <source>
        <dbReference type="ARBA" id="ARBA00004141"/>
    </source>
</evidence>
<dbReference type="InterPro" id="IPR028098">
    <property type="entry name" value="Glyco_trans_4-like_N"/>
</dbReference>
<evidence type="ECO:0000313" key="10">
    <source>
        <dbReference type="Proteomes" id="UP000177697"/>
    </source>
</evidence>
<proteinExistence type="predicted"/>
<keyword evidence="4 5" id="KW-0472">Membrane</keyword>
<dbReference type="PANTHER" id="PTHR45947:SF3">
    <property type="entry name" value="SULFOQUINOVOSYL TRANSFERASE SQD2"/>
    <property type="match status" value="1"/>
</dbReference>
<dbReference type="Pfam" id="PF04138">
    <property type="entry name" value="GtrA_DPMS_TM"/>
    <property type="match status" value="1"/>
</dbReference>
<dbReference type="GO" id="GO:0000271">
    <property type="term" value="P:polysaccharide biosynthetic process"/>
    <property type="evidence" value="ECO:0007669"/>
    <property type="project" value="InterPro"/>
</dbReference>
<feature type="transmembrane region" description="Helical" evidence="5">
    <location>
        <begin position="486"/>
        <end position="508"/>
    </location>
</feature>
<evidence type="ECO:0000313" key="9">
    <source>
        <dbReference type="EMBL" id="OHB16233.1"/>
    </source>
</evidence>
<dbReference type="SUPFAM" id="SSF53756">
    <property type="entry name" value="UDP-Glycosyltransferase/glycogen phosphorylase"/>
    <property type="match status" value="1"/>
</dbReference>
<dbReference type="InterPro" id="IPR001296">
    <property type="entry name" value="Glyco_trans_1"/>
</dbReference>
<accession>A0A1G2V3N8</accession>
<dbReference type="GO" id="GO:0016020">
    <property type="term" value="C:membrane"/>
    <property type="evidence" value="ECO:0007669"/>
    <property type="project" value="UniProtKB-SubCell"/>
</dbReference>
<dbReference type="Gene3D" id="3.40.50.2000">
    <property type="entry name" value="Glycogen Phosphorylase B"/>
    <property type="match status" value="2"/>
</dbReference>
<gene>
    <name evidence="9" type="ORF">A2431_02380</name>
</gene>
<evidence type="ECO:0000256" key="3">
    <source>
        <dbReference type="ARBA" id="ARBA00022989"/>
    </source>
</evidence>
<evidence type="ECO:0000256" key="5">
    <source>
        <dbReference type="SAM" id="Phobius"/>
    </source>
</evidence>
<dbReference type="AlphaFoldDB" id="A0A1G2V3N8"/>
<feature type="domain" description="Glycosyl transferase family 1" evidence="6">
    <location>
        <begin position="196"/>
        <end position="345"/>
    </location>
</feature>
<evidence type="ECO:0000256" key="4">
    <source>
        <dbReference type="ARBA" id="ARBA00023136"/>
    </source>
</evidence>
<sequence length="516" mass="59744">MKLISLGMGQKIFELDSAVRQRQIEYGKYFEEIHIIVFTPNDSKFQEQKLSDNIFLYPSRSNIRIFYFFDYFRIIRKLFKNSPNNYVISCQDPFEIGMVGTLVKLFYGLPLHIQIHTDLAHKYFRESSLLNKIRFMMSEFTLKYSDRVRVVSERIKNSIGAFSKNIDVLPIKMEISQGLPLGNEGPKGRPFKKPFPFTLIMVCRLEKEKNIETVLRAIKNLDNKNIGLCLVGDGSEKINIQKMAQNMGILEQIYFTGWENDLKPYYKMADAFVSASLYEGYGVSTVEAAYFGLPLILSDTGIAGDVFNKDSAFVCDAKDSESFNHNILKIYQDKNLAQKMGEMAKMEAQKHLALLDDYYKKYTDSVIRTADNYKKRNFISRVFEFNKTVFNSIMLIRYFICGITSAAINIISLYIFTDTLGIWYLYSSVIAFLISLIVSFVLQKFVVFEDKNTDKIHHQFSRFFIAAVLGVITNTIFISLCVEILGIWYILAQLIAGFFVMIQNFVLYKFFIFNEK</sequence>
<protein>
    <recommendedName>
        <fullName evidence="11">GtrA-like protein domain-containing protein</fullName>
    </recommendedName>
</protein>
<comment type="subcellular location">
    <subcellularLocation>
        <location evidence="1">Membrane</location>
        <topology evidence="1">Multi-pass membrane protein</topology>
    </subcellularLocation>
</comment>
<dbReference type="GO" id="GO:0016757">
    <property type="term" value="F:glycosyltransferase activity"/>
    <property type="evidence" value="ECO:0007669"/>
    <property type="project" value="InterPro"/>
</dbReference>
<dbReference type="Proteomes" id="UP000177697">
    <property type="component" value="Unassembled WGS sequence"/>
</dbReference>
<dbReference type="Pfam" id="PF13439">
    <property type="entry name" value="Glyco_transf_4"/>
    <property type="match status" value="1"/>
</dbReference>
<evidence type="ECO:0000256" key="2">
    <source>
        <dbReference type="ARBA" id="ARBA00022692"/>
    </source>
</evidence>